<dbReference type="Gene3D" id="3.10.330.10">
    <property type="match status" value="1"/>
</dbReference>
<evidence type="ECO:0000313" key="20">
    <source>
        <dbReference type="EMBL" id="CAG8486350.1"/>
    </source>
</evidence>
<dbReference type="InterPro" id="IPR015342">
    <property type="entry name" value="PEX1-N_C-lobe"/>
</dbReference>
<dbReference type="GO" id="GO:0005778">
    <property type="term" value="C:peroxisomal membrane"/>
    <property type="evidence" value="ECO:0007669"/>
    <property type="project" value="UniProtKB-SubCell"/>
</dbReference>
<accession>A0A9N8ZDI6</accession>
<protein>
    <recommendedName>
        <fullName evidence="14">Peroxisomal ATPase PEX1</fullName>
    </recommendedName>
    <alternativeName>
        <fullName evidence="13">Peroxin-1</fullName>
    </alternativeName>
</protein>
<comment type="subunit">
    <text evidence="17">Interacts with PEX6; forming the PEX1-PEX6 AAA ATPase complex, which is composed of a heterohexamer formed by a trimer of PEX1-PEX6 dimers.</text>
</comment>
<feature type="compositionally biased region" description="Basic and acidic residues" evidence="18">
    <location>
        <begin position="256"/>
        <end position="266"/>
    </location>
</feature>
<dbReference type="GO" id="GO:0016558">
    <property type="term" value="P:protein import into peroxisome matrix"/>
    <property type="evidence" value="ECO:0007669"/>
    <property type="project" value="TreeGrafter"/>
</dbReference>
<keyword evidence="4" id="KW-0963">Cytoplasm</keyword>
<dbReference type="InterPro" id="IPR009010">
    <property type="entry name" value="Asp_de-COase-like_dom_sf"/>
</dbReference>
<dbReference type="Gene3D" id="1.10.8.60">
    <property type="match status" value="2"/>
</dbReference>
<evidence type="ECO:0000256" key="17">
    <source>
        <dbReference type="ARBA" id="ARBA00064205"/>
    </source>
</evidence>
<evidence type="ECO:0000259" key="19">
    <source>
        <dbReference type="SMART" id="SM00382"/>
    </source>
</evidence>
<dbReference type="Proteomes" id="UP000789342">
    <property type="component" value="Unassembled WGS sequence"/>
</dbReference>
<dbReference type="SUPFAM" id="SSF54585">
    <property type="entry name" value="Cdc48 domain 2-like"/>
    <property type="match status" value="1"/>
</dbReference>
<keyword evidence="3" id="KW-0813">Transport</keyword>
<comment type="similarity">
    <text evidence="2">Belongs to the AAA ATPase family.</text>
</comment>
<keyword evidence="6" id="KW-0677">Repeat</keyword>
<dbReference type="SUPFAM" id="SSF52540">
    <property type="entry name" value="P-loop containing nucleoside triphosphate hydrolases"/>
    <property type="match status" value="2"/>
</dbReference>
<keyword evidence="8" id="KW-0378">Hydrolase</keyword>
<comment type="catalytic activity">
    <reaction evidence="16">
        <text>ATP + H2O = ADP + phosphate + H(+)</text>
        <dbReference type="Rhea" id="RHEA:13065"/>
        <dbReference type="ChEBI" id="CHEBI:15377"/>
        <dbReference type="ChEBI" id="CHEBI:15378"/>
        <dbReference type="ChEBI" id="CHEBI:30616"/>
        <dbReference type="ChEBI" id="CHEBI:43474"/>
        <dbReference type="ChEBI" id="CHEBI:456216"/>
    </reaction>
    <physiologicalReaction direction="left-to-right" evidence="16">
        <dbReference type="Rhea" id="RHEA:13066"/>
    </physiologicalReaction>
</comment>
<dbReference type="InterPro" id="IPR041569">
    <property type="entry name" value="AAA_lid_3"/>
</dbReference>
<organism evidence="20 21">
    <name type="scientific">Acaulospora morrowiae</name>
    <dbReference type="NCBI Taxonomy" id="94023"/>
    <lineage>
        <taxon>Eukaryota</taxon>
        <taxon>Fungi</taxon>
        <taxon>Fungi incertae sedis</taxon>
        <taxon>Mucoromycota</taxon>
        <taxon>Glomeromycotina</taxon>
        <taxon>Glomeromycetes</taxon>
        <taxon>Diversisporales</taxon>
        <taxon>Acaulosporaceae</taxon>
        <taxon>Acaulospora</taxon>
    </lineage>
</organism>
<dbReference type="FunFam" id="3.40.50.300:FF:000149">
    <property type="entry name" value="Nuclear valosin-containing protein-like"/>
    <property type="match status" value="1"/>
</dbReference>
<dbReference type="InterPro" id="IPR003959">
    <property type="entry name" value="ATPase_AAA_core"/>
</dbReference>
<evidence type="ECO:0000256" key="8">
    <source>
        <dbReference type="ARBA" id="ARBA00022801"/>
    </source>
</evidence>
<proteinExistence type="inferred from homology"/>
<feature type="domain" description="AAA+ ATPase" evidence="19">
    <location>
        <begin position="486"/>
        <end position="629"/>
    </location>
</feature>
<dbReference type="InterPro" id="IPR050168">
    <property type="entry name" value="AAA_ATPase_domain"/>
</dbReference>
<reference evidence="20" key="1">
    <citation type="submission" date="2021-06" db="EMBL/GenBank/DDBJ databases">
        <authorList>
            <person name="Kallberg Y."/>
            <person name="Tangrot J."/>
            <person name="Rosling A."/>
        </authorList>
    </citation>
    <scope>NUCLEOTIDE SEQUENCE</scope>
    <source>
        <strain evidence="20">CL551</strain>
    </source>
</reference>
<dbReference type="InterPro" id="IPR003960">
    <property type="entry name" value="ATPase_AAA_CS"/>
</dbReference>
<keyword evidence="9" id="KW-0067">ATP-binding</keyword>
<dbReference type="Pfam" id="PF00004">
    <property type="entry name" value="AAA"/>
    <property type="match status" value="2"/>
</dbReference>
<evidence type="ECO:0000256" key="13">
    <source>
        <dbReference type="ARBA" id="ARBA00032509"/>
    </source>
</evidence>
<comment type="caution">
    <text evidence="20">The sequence shown here is derived from an EMBL/GenBank/DDBJ whole genome shotgun (WGS) entry which is preliminary data.</text>
</comment>
<evidence type="ECO:0000256" key="12">
    <source>
        <dbReference type="ARBA" id="ARBA00023140"/>
    </source>
</evidence>
<dbReference type="GO" id="GO:0005524">
    <property type="term" value="F:ATP binding"/>
    <property type="evidence" value="ECO:0007669"/>
    <property type="project" value="UniProtKB-KW"/>
</dbReference>
<dbReference type="Pfam" id="PF09262">
    <property type="entry name" value="PEX-1N"/>
    <property type="match status" value="1"/>
</dbReference>
<evidence type="ECO:0000313" key="21">
    <source>
        <dbReference type="Proteomes" id="UP000789342"/>
    </source>
</evidence>
<dbReference type="OrthoDB" id="2187at2759"/>
<keyword evidence="5" id="KW-0962">Peroxisome biogenesis</keyword>
<evidence type="ECO:0000256" key="2">
    <source>
        <dbReference type="ARBA" id="ARBA00006914"/>
    </source>
</evidence>
<dbReference type="AlphaFoldDB" id="A0A9N8ZDI6"/>
<evidence type="ECO:0000256" key="9">
    <source>
        <dbReference type="ARBA" id="ARBA00022840"/>
    </source>
</evidence>
<dbReference type="PANTHER" id="PTHR23077:SF12">
    <property type="entry name" value="PEROXISOMAL ATPASE PEX1"/>
    <property type="match status" value="1"/>
</dbReference>
<dbReference type="SMART" id="SM00382">
    <property type="entry name" value="AAA"/>
    <property type="match status" value="2"/>
</dbReference>
<dbReference type="Pfam" id="PF17862">
    <property type="entry name" value="AAA_lid_3"/>
    <property type="match status" value="1"/>
</dbReference>
<keyword evidence="10" id="KW-0653">Protein transport</keyword>
<keyword evidence="7" id="KW-0547">Nucleotide-binding</keyword>
<dbReference type="GO" id="GO:0005829">
    <property type="term" value="C:cytosol"/>
    <property type="evidence" value="ECO:0007669"/>
    <property type="project" value="UniProtKB-SubCell"/>
</dbReference>
<dbReference type="SUPFAM" id="SSF50692">
    <property type="entry name" value="ADC-like"/>
    <property type="match status" value="1"/>
</dbReference>
<dbReference type="PANTHER" id="PTHR23077">
    <property type="entry name" value="AAA-FAMILY ATPASE"/>
    <property type="match status" value="1"/>
</dbReference>
<evidence type="ECO:0000256" key="1">
    <source>
        <dbReference type="ARBA" id="ARBA00004514"/>
    </source>
</evidence>
<evidence type="ECO:0000256" key="18">
    <source>
        <dbReference type="SAM" id="MobiDB-lite"/>
    </source>
</evidence>
<sequence length="1084" mass="120706">MAKNFFVSFVSFSNCFVNLPFSISELLYKKDQLPQDVILELSWNDDNSSLCKAYVGWSGSSTNRSDTIEIDPQFGKAINLHDGQKISMRLHNMVPEAKTVSVEPCSVDDWEIVERRADYLENHFIEQQRVVYPNEIVILWINSNLTRLKIVEIHPKSDFAKLGENSEIIVAPKPRKTINGVHKSSETKDIMSNGAFKSQAYCLRLLPAEFLSVDLFQSDTNYFCSVYVHPVDFSNARLSNSKVARISKVSSPHRHKEAEEKSENGDKNNASPALYVKVSVNPNVIPGHVVLGGFIMDSLDAEKFDVIRLSTPQSNPSQVFNIMIHFISSPFQSTSLKHNNGASSADALEKSSFPNALMTSFKAWIEELSNSSEVVLTNGMKLSLKPDEVNVIVSFGGNENGNQNDTRHGAIDSSDEFAILTKSQLLDAKIEIGENVSIPDHKLMKQPSVGNLPLLAGVEKLTQRLQGYLRYCIGKVSLRNSLNVPGLGGLLLCGGHGSGKTCIAKTVASNLQYDLNTLAYCSVIKCTELSEDRISSVRDKLQQYFDDAAWHAPSILLFDDLDRLIPAEVEHVDSFRFRQLSECFFQIASKMIKRHRITILATARQRTSVHSLLITSHLFSEIAQLNPPTKAERRDILKAIMSSGPELTQRSVPNIDMLLIASECEGYLAADLKALVERATHEGATRQLQSEADGSELFLTQEDFRRAQKDFVPFSLRDVKLQTSDVSWTDIGGLEETRRVLLETLEWPTKYASIFANCPLRLRSGLLLYGFPGCGKTLLASAVAKECGLNFISVKGPELLNKYIGASEASVRDLFERAQAAKPCILFFDEFDSIAPKRGHDSTGVTDRVVNQMLTQMDGAEGLEGVYVLAATSRPDLIDPALLRPGRLDKSLFCNMPNYNERLEILKALSRKVDLGEDVKLSFYAEKCQGYSGADLQSLLYNAHLEAIHETIDAEKSSEKRTTNSENIELQFTSFNMNSSKKVTTFTAAEKTQIIKRLALVKKASFPKKFVKVKEGGQDNVQTKSKAVINDVHMQKSLKITRPSTTPEEYLRLDAIYKEFITGRNGKMPSGISSHEIGQRTTLC</sequence>
<dbReference type="InterPro" id="IPR027417">
    <property type="entry name" value="P-loop_NTPase"/>
</dbReference>
<dbReference type="EMBL" id="CAJVPV010001098">
    <property type="protein sequence ID" value="CAG8486350.1"/>
    <property type="molecule type" value="Genomic_DNA"/>
</dbReference>
<evidence type="ECO:0000256" key="7">
    <source>
        <dbReference type="ARBA" id="ARBA00022741"/>
    </source>
</evidence>
<evidence type="ECO:0000256" key="6">
    <source>
        <dbReference type="ARBA" id="ARBA00022737"/>
    </source>
</evidence>
<dbReference type="PROSITE" id="PS00674">
    <property type="entry name" value="AAA"/>
    <property type="match status" value="1"/>
</dbReference>
<keyword evidence="21" id="KW-1185">Reference proteome</keyword>
<dbReference type="CDD" id="cd19526">
    <property type="entry name" value="RecA-like_PEX1_r2"/>
    <property type="match status" value="1"/>
</dbReference>
<evidence type="ECO:0000256" key="4">
    <source>
        <dbReference type="ARBA" id="ARBA00022490"/>
    </source>
</evidence>
<dbReference type="InterPro" id="IPR029067">
    <property type="entry name" value="CDC48_domain_2-like_sf"/>
</dbReference>
<evidence type="ECO:0000256" key="15">
    <source>
        <dbReference type="ARBA" id="ARBA00046271"/>
    </source>
</evidence>
<dbReference type="GO" id="GO:0016887">
    <property type="term" value="F:ATP hydrolysis activity"/>
    <property type="evidence" value="ECO:0007669"/>
    <property type="project" value="InterPro"/>
</dbReference>
<dbReference type="Gene3D" id="3.40.50.300">
    <property type="entry name" value="P-loop containing nucleotide triphosphate hydrolases"/>
    <property type="match status" value="2"/>
</dbReference>
<dbReference type="InterPro" id="IPR003593">
    <property type="entry name" value="AAA+_ATPase"/>
</dbReference>
<comment type="subcellular location">
    <subcellularLocation>
        <location evidence="1">Cytoplasm</location>
        <location evidence="1">Cytosol</location>
    </subcellularLocation>
    <subcellularLocation>
        <location evidence="15">Peroxisome membrane</location>
    </subcellularLocation>
</comment>
<evidence type="ECO:0000256" key="10">
    <source>
        <dbReference type="ARBA" id="ARBA00022927"/>
    </source>
</evidence>
<keyword evidence="11" id="KW-0472">Membrane</keyword>
<dbReference type="FunFam" id="1.10.8.60:FF:000105">
    <property type="entry name" value="PeRoXisome assembly factor"/>
    <property type="match status" value="1"/>
</dbReference>
<feature type="domain" description="AAA+ ATPase" evidence="19">
    <location>
        <begin position="762"/>
        <end position="897"/>
    </location>
</feature>
<keyword evidence="12" id="KW-0576">Peroxisome</keyword>
<gene>
    <name evidence="20" type="ORF">AMORRO_LOCUS2561</name>
</gene>
<evidence type="ECO:0000256" key="14">
    <source>
        <dbReference type="ARBA" id="ARBA00034532"/>
    </source>
</evidence>
<name>A0A9N8ZDI6_9GLOM</name>
<feature type="region of interest" description="Disordered" evidence="18">
    <location>
        <begin position="246"/>
        <end position="270"/>
    </location>
</feature>
<evidence type="ECO:0000256" key="5">
    <source>
        <dbReference type="ARBA" id="ARBA00022593"/>
    </source>
</evidence>
<evidence type="ECO:0000256" key="11">
    <source>
        <dbReference type="ARBA" id="ARBA00023136"/>
    </source>
</evidence>
<evidence type="ECO:0000256" key="3">
    <source>
        <dbReference type="ARBA" id="ARBA00022448"/>
    </source>
</evidence>
<dbReference type="Gene3D" id="2.40.40.20">
    <property type="match status" value="1"/>
</dbReference>
<evidence type="ECO:0000256" key="16">
    <source>
        <dbReference type="ARBA" id="ARBA00048778"/>
    </source>
</evidence>